<evidence type="ECO:0000313" key="2">
    <source>
        <dbReference type="EMBL" id="KFX76425.1"/>
    </source>
</evidence>
<dbReference type="RefSeq" id="WP_044299444.1">
    <property type="nucleotide sequence ID" value="NZ_CP036542.1"/>
</dbReference>
<feature type="domain" description="Helix-turn-helix" evidence="1">
    <location>
        <begin position="49"/>
        <end position="92"/>
    </location>
</feature>
<accession>A0A0I9SDH3</accession>
<dbReference type="EMBL" id="JMZZ02000034">
    <property type="protein sequence ID" value="KFX76425.1"/>
    <property type="molecule type" value="Genomic_DNA"/>
</dbReference>
<comment type="caution">
    <text evidence="2">The sequence shown here is derived from an EMBL/GenBank/DDBJ whole genome shotgun (WGS) entry which is preliminary data.</text>
</comment>
<dbReference type="Gene3D" id="1.10.1660.10">
    <property type="match status" value="1"/>
</dbReference>
<name>A0A0I9SDH3_BACFG</name>
<evidence type="ECO:0000259" key="1">
    <source>
        <dbReference type="Pfam" id="PF12728"/>
    </source>
</evidence>
<reference evidence="2" key="1">
    <citation type="book" date="2014" name="THE 24TH EUROPEAN CONGRESS OF CLINICAL MICROBIOLOGY AND INFECTIOUS DISEASES" publisher="ECCMID 2014" city="Barcelona, Spain">
        <title>Identification of resistance genes in three multidrug-resistant Bacteroides fragilis isolates by whole genome sequencing.</title>
        <editorList>
            <person name="Unknown"/>
            <person name="A."/>
        </editorList>
        <authorList>
            <person name="Sydenham T.V."/>
            <person name="Hasman H."/>
            <person name="Wang M."/>
            <person name="Soki J."/>
            <person name="Nagy E."/>
            <person name="Justesen U.S."/>
        </authorList>
    </citation>
    <scope>NUCLEOTIDE SEQUENCE</scope>
    <source>
        <strain evidence="2">DCMOUH0018B</strain>
    </source>
</reference>
<sequence>MSIQEIIQSGANVSITIGTNDLLQFANHLIRSTKEELESTILAKKNETYVTPDEASKQLHVDRSTLWRWSKTGYLIPVEVGGKRLYKQSDIDIILNK</sequence>
<dbReference type="Pfam" id="PF12728">
    <property type="entry name" value="HTH_17"/>
    <property type="match status" value="1"/>
</dbReference>
<reference evidence="2" key="2">
    <citation type="submission" date="2014-07" db="EMBL/GenBank/DDBJ databases">
        <title>Genetics and epidemiology of antimicrobial resistance in B. fragilis group.</title>
        <authorList>
            <person name="Sydenham T.V."/>
            <person name="Hasman H."/>
            <person name="Kemp M."/>
            <person name="Justesen U.S."/>
        </authorList>
    </citation>
    <scope>NUCLEOTIDE SEQUENCE [LARGE SCALE GENOMIC DNA]</scope>
    <source>
        <strain evidence="2">DCMOUH0018B</strain>
    </source>
</reference>
<dbReference type="PATRIC" id="fig|817.53.peg.254"/>
<proteinExistence type="predicted"/>
<gene>
    <name evidence="2" type="ORF">EE52_0201205</name>
</gene>
<dbReference type="InterPro" id="IPR041657">
    <property type="entry name" value="HTH_17"/>
</dbReference>
<organism evidence="2">
    <name type="scientific">Bacteroides fragilis</name>
    <dbReference type="NCBI Taxonomy" id="817"/>
    <lineage>
        <taxon>Bacteria</taxon>
        <taxon>Pseudomonadati</taxon>
        <taxon>Bacteroidota</taxon>
        <taxon>Bacteroidia</taxon>
        <taxon>Bacteroidales</taxon>
        <taxon>Bacteroidaceae</taxon>
        <taxon>Bacteroides</taxon>
    </lineage>
</organism>
<dbReference type="AlphaFoldDB" id="A0A0I9SDH3"/>
<dbReference type="SUPFAM" id="SSF46955">
    <property type="entry name" value="Putative DNA-binding domain"/>
    <property type="match status" value="1"/>
</dbReference>
<protein>
    <recommendedName>
        <fullName evidence="1">Helix-turn-helix domain-containing protein</fullName>
    </recommendedName>
</protein>
<dbReference type="InterPro" id="IPR009061">
    <property type="entry name" value="DNA-bd_dom_put_sf"/>
</dbReference>